<dbReference type="Proteomes" id="UP000070560">
    <property type="component" value="Chromosome"/>
</dbReference>
<dbReference type="EMBL" id="CP013015">
    <property type="protein sequence ID" value="AMM40801.1"/>
    <property type="molecule type" value="Genomic_DNA"/>
</dbReference>
<keyword evidence="1" id="KW-1133">Transmembrane helix</keyword>
<sequence length="97" mass="10301">MKKLFVILSIFMLVGSMLVPAAMAFDTSSGTELQPAYDAISQGIGGYWGMTFAIVAVAVGLFLAWQFRNVLIFLGGIVAAVLVPHIVTIISNMGACF</sequence>
<evidence type="ECO:0000313" key="3">
    <source>
        <dbReference type="EMBL" id="AMM40801.1"/>
    </source>
</evidence>
<evidence type="ECO:0000256" key="2">
    <source>
        <dbReference type="SAM" id="SignalP"/>
    </source>
</evidence>
<feature type="chain" id="PRO_5031043224" evidence="2">
    <location>
        <begin position="25"/>
        <end position="97"/>
    </location>
</feature>
<reference evidence="3 4" key="1">
    <citation type="submission" date="2015-10" db="EMBL/GenBank/DDBJ databases">
        <title>Candidatus Desulfofervidus auxilii, a hydrogenotrophic sulfate-reducing bacterium involved in the thermophilic anaerobic oxidation of methane.</title>
        <authorList>
            <person name="Krukenberg V."/>
            <person name="Richter M."/>
            <person name="Wegener G."/>
        </authorList>
    </citation>
    <scope>NUCLEOTIDE SEQUENCE [LARGE SCALE GENOMIC DNA]</scope>
    <source>
        <strain evidence="3 4">HS1</strain>
    </source>
</reference>
<keyword evidence="2" id="KW-0732">Signal</keyword>
<evidence type="ECO:0000313" key="4">
    <source>
        <dbReference type="Proteomes" id="UP000070560"/>
    </source>
</evidence>
<dbReference type="KEGG" id="daw:HS1_000997"/>
<feature type="transmembrane region" description="Helical" evidence="1">
    <location>
        <begin position="70"/>
        <end position="91"/>
    </location>
</feature>
<feature type="transmembrane region" description="Helical" evidence="1">
    <location>
        <begin position="40"/>
        <end position="63"/>
    </location>
</feature>
<accession>A0A7U4TI08</accession>
<organism evidence="3 4">
    <name type="scientific">Desulfofervidus auxilii</name>
    <dbReference type="NCBI Taxonomy" id="1621989"/>
    <lineage>
        <taxon>Bacteria</taxon>
        <taxon>Pseudomonadati</taxon>
        <taxon>Thermodesulfobacteriota</taxon>
        <taxon>Candidatus Desulfofervidia</taxon>
        <taxon>Candidatus Desulfofervidales</taxon>
        <taxon>Candidatus Desulfofervidaceae</taxon>
        <taxon>Candidatus Desulfofervidus</taxon>
    </lineage>
</organism>
<gene>
    <name evidence="3" type="ORF">HS1_000997</name>
</gene>
<keyword evidence="1" id="KW-0472">Membrane</keyword>
<proteinExistence type="predicted"/>
<protein>
    <submittedName>
        <fullName evidence="3">Membrane protein</fullName>
    </submittedName>
</protein>
<dbReference type="RefSeq" id="WP_066061817.1">
    <property type="nucleotide sequence ID" value="NZ_CP013015.1"/>
</dbReference>
<evidence type="ECO:0000256" key="1">
    <source>
        <dbReference type="SAM" id="Phobius"/>
    </source>
</evidence>
<name>A0A7U4TI08_DESA2</name>
<dbReference type="AlphaFoldDB" id="A0A7U4TI08"/>
<keyword evidence="1" id="KW-0812">Transmembrane</keyword>
<feature type="signal peptide" evidence="2">
    <location>
        <begin position="1"/>
        <end position="24"/>
    </location>
</feature>
<keyword evidence="4" id="KW-1185">Reference proteome</keyword>